<evidence type="ECO:0000256" key="4">
    <source>
        <dbReference type="ARBA" id="ARBA00023136"/>
    </source>
</evidence>
<feature type="transmembrane region" description="Helical" evidence="5">
    <location>
        <begin position="215"/>
        <end position="236"/>
    </location>
</feature>
<proteinExistence type="predicted"/>
<accession>A0A8H7QAJ4</accession>
<feature type="transmembrane region" description="Helical" evidence="5">
    <location>
        <begin position="55"/>
        <end position="76"/>
    </location>
</feature>
<evidence type="ECO:0000256" key="5">
    <source>
        <dbReference type="SAM" id="Phobius"/>
    </source>
</evidence>
<evidence type="ECO:0000259" key="6">
    <source>
        <dbReference type="PROSITE" id="PS50850"/>
    </source>
</evidence>
<feature type="transmembrane region" description="Helical" evidence="5">
    <location>
        <begin position="190"/>
        <end position="209"/>
    </location>
</feature>
<dbReference type="EMBL" id="JAEPRA010000002">
    <property type="protein sequence ID" value="KAG2188284.1"/>
    <property type="molecule type" value="Genomic_DNA"/>
</dbReference>
<dbReference type="PANTHER" id="PTHR10924:SF6">
    <property type="entry name" value="SOLUTE CARRIER FAMILY 49 MEMBER A3"/>
    <property type="match status" value="1"/>
</dbReference>
<feature type="transmembrane region" description="Helical" evidence="5">
    <location>
        <begin position="306"/>
        <end position="326"/>
    </location>
</feature>
<protein>
    <recommendedName>
        <fullName evidence="6">Major facilitator superfamily (MFS) profile domain-containing protein</fullName>
    </recommendedName>
</protein>
<dbReference type="PROSITE" id="PS50850">
    <property type="entry name" value="MFS"/>
    <property type="match status" value="1"/>
</dbReference>
<feature type="transmembrane region" description="Helical" evidence="5">
    <location>
        <begin position="358"/>
        <end position="383"/>
    </location>
</feature>
<name>A0A8H7QAJ4_9FUNG</name>
<dbReference type="GO" id="GO:0022857">
    <property type="term" value="F:transmembrane transporter activity"/>
    <property type="evidence" value="ECO:0007669"/>
    <property type="project" value="InterPro"/>
</dbReference>
<comment type="caution">
    <text evidence="7">The sequence shown here is derived from an EMBL/GenBank/DDBJ whole genome shotgun (WGS) entry which is preliminary data.</text>
</comment>
<feature type="transmembrane region" description="Helical" evidence="5">
    <location>
        <begin position="333"/>
        <end position="352"/>
    </location>
</feature>
<dbReference type="Gene3D" id="1.20.1250.20">
    <property type="entry name" value="MFS general substrate transporter like domains"/>
    <property type="match status" value="2"/>
</dbReference>
<sequence>MPESQQHFRSLPYLSDTTMDIQQSLQSSMSDTSTLDQAMHEKEEDPESNQTSLMAWFELAALCALASSCSIMWLSFSVVTDVSVVWLNVNISSVSWLGNATALMYIFTSLITGWFFEKYGVKNSMLVGALFNMVGTWIRAIAIICPTGARFPVAMLGQCIASLGQPFVYNITTKFASVWFSIRHRGTANTILTAIPFGAAVATLVIPAVCKSVETFPYVLVGAGIYSTIVTIPFLIMPALPKSQPSVTAGTERTPFLKGCRALFSSLNFWYLMIIFCMVMGLETSILTLLTPIMLPYGYTNNQAGIAGFVRLFSGFAAGTITGPLIDKTGQHLLILRLFVPLLCLTYVMMYIQILPNALWVFCMANLLNGLFTLMLLPVILELAIEITYPVSESLSTSMLWASSQIMSFFITLIMDKLRSGSDTTPPNNMDNALLFAMILACVGGLPILGFKGKLRRLAQDKKISDQLAIRKSVHDEEQPNHE</sequence>
<dbReference type="PANTHER" id="PTHR10924">
    <property type="entry name" value="MAJOR FACILITATOR SUPERFAMILY PROTEIN-RELATED"/>
    <property type="match status" value="1"/>
</dbReference>
<dbReference type="InterPro" id="IPR011701">
    <property type="entry name" value="MFS"/>
</dbReference>
<evidence type="ECO:0000256" key="2">
    <source>
        <dbReference type="ARBA" id="ARBA00022692"/>
    </source>
</evidence>
<evidence type="ECO:0000256" key="1">
    <source>
        <dbReference type="ARBA" id="ARBA00004141"/>
    </source>
</evidence>
<gene>
    <name evidence="7" type="ORF">INT44_001037</name>
</gene>
<organism evidence="7 8">
    <name type="scientific">Umbelopsis vinacea</name>
    <dbReference type="NCBI Taxonomy" id="44442"/>
    <lineage>
        <taxon>Eukaryota</taxon>
        <taxon>Fungi</taxon>
        <taxon>Fungi incertae sedis</taxon>
        <taxon>Mucoromycota</taxon>
        <taxon>Mucoromycotina</taxon>
        <taxon>Umbelopsidomycetes</taxon>
        <taxon>Umbelopsidales</taxon>
        <taxon>Umbelopsidaceae</taxon>
        <taxon>Umbelopsis</taxon>
    </lineage>
</organism>
<dbReference type="OrthoDB" id="422206at2759"/>
<feature type="transmembrane region" description="Helical" evidence="5">
    <location>
        <begin position="125"/>
        <end position="144"/>
    </location>
</feature>
<reference evidence="7" key="1">
    <citation type="submission" date="2020-12" db="EMBL/GenBank/DDBJ databases">
        <title>Metabolic potential, ecology and presence of endohyphal bacteria is reflected in genomic diversity of Mucoromycotina.</title>
        <authorList>
            <person name="Muszewska A."/>
            <person name="Okrasinska A."/>
            <person name="Steczkiewicz K."/>
            <person name="Drgas O."/>
            <person name="Orlowska M."/>
            <person name="Perlinska-Lenart U."/>
            <person name="Aleksandrzak-Piekarczyk T."/>
            <person name="Szatraj K."/>
            <person name="Zielenkiewicz U."/>
            <person name="Pilsyk S."/>
            <person name="Malc E."/>
            <person name="Mieczkowski P."/>
            <person name="Kruszewska J.S."/>
            <person name="Biernat P."/>
            <person name="Pawlowska J."/>
        </authorList>
    </citation>
    <scope>NUCLEOTIDE SEQUENCE</scope>
    <source>
        <strain evidence="7">WA0000051536</strain>
    </source>
</reference>
<dbReference type="AlphaFoldDB" id="A0A8H7QAJ4"/>
<dbReference type="SUPFAM" id="SSF103473">
    <property type="entry name" value="MFS general substrate transporter"/>
    <property type="match status" value="1"/>
</dbReference>
<dbReference type="GO" id="GO:0016020">
    <property type="term" value="C:membrane"/>
    <property type="evidence" value="ECO:0007669"/>
    <property type="project" value="UniProtKB-SubCell"/>
</dbReference>
<feature type="transmembrane region" description="Helical" evidence="5">
    <location>
        <begin position="269"/>
        <end position="294"/>
    </location>
</feature>
<dbReference type="InterPro" id="IPR036259">
    <property type="entry name" value="MFS_trans_sf"/>
</dbReference>
<dbReference type="Proteomes" id="UP000612746">
    <property type="component" value="Unassembled WGS sequence"/>
</dbReference>
<dbReference type="InterPro" id="IPR020846">
    <property type="entry name" value="MFS_dom"/>
</dbReference>
<keyword evidence="8" id="KW-1185">Reference proteome</keyword>
<feature type="transmembrane region" description="Helical" evidence="5">
    <location>
        <begin position="96"/>
        <end position="116"/>
    </location>
</feature>
<comment type="subcellular location">
    <subcellularLocation>
        <location evidence="1">Membrane</location>
        <topology evidence="1">Multi-pass membrane protein</topology>
    </subcellularLocation>
</comment>
<keyword evidence="4 5" id="KW-0472">Membrane</keyword>
<dbReference type="Pfam" id="PF07690">
    <property type="entry name" value="MFS_1"/>
    <property type="match status" value="1"/>
</dbReference>
<evidence type="ECO:0000313" key="8">
    <source>
        <dbReference type="Proteomes" id="UP000612746"/>
    </source>
</evidence>
<dbReference type="InterPro" id="IPR049680">
    <property type="entry name" value="FLVCR1-2_SLC49-like"/>
</dbReference>
<feature type="domain" description="Major facilitator superfamily (MFS) profile" evidence="6">
    <location>
        <begin position="56"/>
        <end position="456"/>
    </location>
</feature>
<feature type="transmembrane region" description="Helical" evidence="5">
    <location>
        <begin position="395"/>
        <end position="414"/>
    </location>
</feature>
<feature type="transmembrane region" description="Helical" evidence="5">
    <location>
        <begin position="434"/>
        <end position="453"/>
    </location>
</feature>
<keyword evidence="2 5" id="KW-0812">Transmembrane</keyword>
<keyword evidence="3 5" id="KW-1133">Transmembrane helix</keyword>
<evidence type="ECO:0000313" key="7">
    <source>
        <dbReference type="EMBL" id="KAG2188284.1"/>
    </source>
</evidence>
<evidence type="ECO:0000256" key="3">
    <source>
        <dbReference type="ARBA" id="ARBA00022989"/>
    </source>
</evidence>